<protein>
    <submittedName>
        <fullName evidence="3">Glycosyltransferase family 4 protein</fullName>
    </submittedName>
</protein>
<dbReference type="InterPro" id="IPR050194">
    <property type="entry name" value="Glycosyltransferase_grp1"/>
</dbReference>
<dbReference type="EMBL" id="JAOEGN010000007">
    <property type="protein sequence ID" value="MCU0104992.1"/>
    <property type="molecule type" value="Genomic_DNA"/>
</dbReference>
<dbReference type="PANTHER" id="PTHR45947:SF3">
    <property type="entry name" value="SULFOQUINOVOSYL TRANSFERASE SQD2"/>
    <property type="match status" value="1"/>
</dbReference>
<dbReference type="RefSeq" id="WP_262096253.1">
    <property type="nucleotide sequence ID" value="NZ_JAOEGN010000007.1"/>
</dbReference>
<evidence type="ECO:0000259" key="1">
    <source>
        <dbReference type="Pfam" id="PF00534"/>
    </source>
</evidence>
<dbReference type="CDD" id="cd03817">
    <property type="entry name" value="GT4_UGDG-like"/>
    <property type="match status" value="1"/>
</dbReference>
<accession>A0ABT2PZ43</accession>
<evidence type="ECO:0000259" key="2">
    <source>
        <dbReference type="Pfam" id="PF13439"/>
    </source>
</evidence>
<reference evidence="4" key="1">
    <citation type="submission" date="2023-07" db="EMBL/GenBank/DDBJ databases">
        <title>Novel Mycoplasma species identified in domestic and wild animals.</title>
        <authorList>
            <person name="Volokhov D.V."/>
            <person name="Furtak V.A."/>
            <person name="Zagorodnyaya T.A."/>
        </authorList>
    </citation>
    <scope>NUCLEOTIDE SEQUENCE [LARGE SCALE GENOMIC DNA]</scope>
    <source>
        <strain evidence="4">92-19</strain>
    </source>
</reference>
<gene>
    <name evidence="3" type="ORF">N7603_04910</name>
</gene>
<feature type="domain" description="Glycosyl transferase family 1" evidence="1">
    <location>
        <begin position="200"/>
        <end position="363"/>
    </location>
</feature>
<proteinExistence type="predicted"/>
<keyword evidence="4" id="KW-1185">Reference proteome</keyword>
<evidence type="ECO:0000313" key="3">
    <source>
        <dbReference type="EMBL" id="MCU0104992.1"/>
    </source>
</evidence>
<organism evidence="3 4">
    <name type="scientific">Paracholeplasma vituli</name>
    <dbReference type="NCBI Taxonomy" id="69473"/>
    <lineage>
        <taxon>Bacteria</taxon>
        <taxon>Bacillati</taxon>
        <taxon>Mycoplasmatota</taxon>
        <taxon>Mollicutes</taxon>
        <taxon>Acholeplasmatales</taxon>
        <taxon>Acholeplasmataceae</taxon>
        <taxon>Paracholeplasma</taxon>
    </lineage>
</organism>
<dbReference type="SUPFAM" id="SSF53756">
    <property type="entry name" value="UDP-Glycosyltransferase/glycogen phosphorylase"/>
    <property type="match status" value="1"/>
</dbReference>
<evidence type="ECO:0000313" key="4">
    <source>
        <dbReference type="Proteomes" id="UP001209076"/>
    </source>
</evidence>
<dbReference type="InterPro" id="IPR001296">
    <property type="entry name" value="Glyco_trans_1"/>
</dbReference>
<dbReference type="Pfam" id="PF13439">
    <property type="entry name" value="Glyco_transf_4"/>
    <property type="match status" value="1"/>
</dbReference>
<sequence>MRIGIFTDAYLPLISGVTTSIYMLAEGLRKEGHEVYIITTSGKNVVEEPYVIRLKGMPIPKKGLKTFRIVPFTKGHIKKIAALNLDVMHVHTEFSIGSVAVHMRDKYGIPMVFTVHTMYEEYLHYVSKFLARFLRRPLMHYLKKLMKRFILRADVTITPTQKVLDLMKSYDIHGHYEIIPTGIKLDKFVGENYTQEQVSTLKQSLGIQPDEFVYLFLGRVSKEKSIPVLINAFAEIHKDVKAKFLIIGDGPAMNELKDLVETLGIKDKVIFTGFINWNQVGLYYQLGDAFLNASVTETQGLTYIEALAASLPVIVKYDSCLLDVIQEFDNGLFFRQNNELPYLMKRIYEDPELRNKLTKNAYKSIEKYSQECYSSNALKAYQKAIEIKKAE</sequence>
<feature type="domain" description="Glycosyltransferase subfamily 4-like N-terminal" evidence="2">
    <location>
        <begin position="14"/>
        <end position="186"/>
    </location>
</feature>
<comment type="caution">
    <text evidence="3">The sequence shown here is derived from an EMBL/GenBank/DDBJ whole genome shotgun (WGS) entry which is preliminary data.</text>
</comment>
<dbReference type="Pfam" id="PF00534">
    <property type="entry name" value="Glycos_transf_1"/>
    <property type="match status" value="1"/>
</dbReference>
<dbReference type="Gene3D" id="3.40.50.2000">
    <property type="entry name" value="Glycogen Phosphorylase B"/>
    <property type="match status" value="2"/>
</dbReference>
<dbReference type="PANTHER" id="PTHR45947">
    <property type="entry name" value="SULFOQUINOVOSYL TRANSFERASE SQD2"/>
    <property type="match status" value="1"/>
</dbReference>
<dbReference type="Proteomes" id="UP001209076">
    <property type="component" value="Unassembled WGS sequence"/>
</dbReference>
<dbReference type="InterPro" id="IPR028098">
    <property type="entry name" value="Glyco_trans_4-like_N"/>
</dbReference>
<name>A0ABT2PZ43_9MOLU</name>